<dbReference type="EMBL" id="JACRSW010000040">
    <property type="protein sequence ID" value="MBC8558297.1"/>
    <property type="molecule type" value="Genomic_DNA"/>
</dbReference>
<gene>
    <name evidence="2" type="ORF">H8700_11375</name>
</gene>
<dbReference type="PANTHER" id="PTHR22642:SF2">
    <property type="entry name" value="PROTEIN LONG AFTER FAR-RED 3"/>
    <property type="match status" value="1"/>
</dbReference>
<dbReference type="Proteomes" id="UP000637513">
    <property type="component" value="Unassembled WGS sequence"/>
</dbReference>
<dbReference type="InterPro" id="IPR032466">
    <property type="entry name" value="Metal_Hydrolase"/>
</dbReference>
<dbReference type="CDD" id="cd01300">
    <property type="entry name" value="YtcJ_like"/>
    <property type="match status" value="1"/>
</dbReference>
<name>A0ABR7MWX1_9FIRM</name>
<dbReference type="InterPro" id="IPR011059">
    <property type="entry name" value="Metal-dep_hydrolase_composite"/>
</dbReference>
<organism evidence="2 3">
    <name type="scientific">Jutongia hominis</name>
    <dbReference type="NCBI Taxonomy" id="2763664"/>
    <lineage>
        <taxon>Bacteria</taxon>
        <taxon>Bacillati</taxon>
        <taxon>Bacillota</taxon>
        <taxon>Clostridia</taxon>
        <taxon>Lachnospirales</taxon>
        <taxon>Lachnospiraceae</taxon>
        <taxon>Jutongia</taxon>
    </lineage>
</organism>
<dbReference type="Gene3D" id="2.30.40.10">
    <property type="entry name" value="Urease, subunit C, domain 1"/>
    <property type="match status" value="1"/>
</dbReference>
<evidence type="ECO:0000259" key="1">
    <source>
        <dbReference type="Pfam" id="PF07969"/>
    </source>
</evidence>
<keyword evidence="3" id="KW-1185">Reference proteome</keyword>
<sequence>MEYADKIIKGKIYTANEQQKYAEAFAIKDGRILAIGSKEEIKQYLGADTDVKEYTNGIILPGFSEGHAHVSSTIELVVGPLVEAKSIEEAVAVIAKFAKEHPGTDAIYGGGFDPGLFGTEGPKASLIDAVVPDRPVIISDEGHHSVWVNTKALEISGITKDTKDPENGHVVKDKMTGEPTGFLQELAISLVNPAMPVLTLEQYEEAILYYQNVGLSYGITNAFEPMLSYTRDEPMRFDAYESLEKKGKLKIAFRVAPTLNPGEDEDAFFQNMRALHERFAGHDKVQVNTVKFFMDGVIDGHTALLREPYREGSLDCGPKMFEQEELNEHVIRALKEGYNIHAHAIGDAAVDEALNAIEAAKEVVADSKSRNAITHLQVCTPDQAARMAKLQVIAVVNPYWHYETELYQPLELPYLGKERAQHMYYVKEFADHGVTVSQASDFPVTVPPDTMFSLHMMVNRFDPETSKEPYFPEQCIGVEEAIAVLTKGGAYENELEDKKGSLVKGKDADFVYLDRDVLTMPKEQIYQTKVLETWIGGECVYQREEE</sequence>
<dbReference type="Pfam" id="PF07969">
    <property type="entry name" value="Amidohydro_3"/>
    <property type="match status" value="1"/>
</dbReference>
<accession>A0ABR7MWX1</accession>
<dbReference type="RefSeq" id="WP_249305709.1">
    <property type="nucleotide sequence ID" value="NZ_JACRSW010000040.1"/>
</dbReference>
<dbReference type="SUPFAM" id="SSF51338">
    <property type="entry name" value="Composite domain of metallo-dependent hydrolases"/>
    <property type="match status" value="1"/>
</dbReference>
<protein>
    <submittedName>
        <fullName evidence="2">Amidohydrolase family protein</fullName>
    </submittedName>
</protein>
<dbReference type="InterPro" id="IPR033932">
    <property type="entry name" value="YtcJ-like"/>
</dbReference>
<evidence type="ECO:0000313" key="3">
    <source>
        <dbReference type="Proteomes" id="UP000637513"/>
    </source>
</evidence>
<dbReference type="Gene3D" id="3.20.20.140">
    <property type="entry name" value="Metal-dependent hydrolases"/>
    <property type="match status" value="1"/>
</dbReference>
<proteinExistence type="predicted"/>
<dbReference type="InterPro" id="IPR013108">
    <property type="entry name" value="Amidohydro_3"/>
</dbReference>
<comment type="caution">
    <text evidence="2">The sequence shown here is derived from an EMBL/GenBank/DDBJ whole genome shotgun (WGS) entry which is preliminary data.</text>
</comment>
<dbReference type="PANTHER" id="PTHR22642">
    <property type="entry name" value="IMIDAZOLONEPROPIONASE"/>
    <property type="match status" value="1"/>
</dbReference>
<dbReference type="SUPFAM" id="SSF51556">
    <property type="entry name" value="Metallo-dependent hydrolases"/>
    <property type="match status" value="1"/>
</dbReference>
<dbReference type="Gene3D" id="3.10.310.70">
    <property type="match status" value="1"/>
</dbReference>
<evidence type="ECO:0000313" key="2">
    <source>
        <dbReference type="EMBL" id="MBC8558297.1"/>
    </source>
</evidence>
<feature type="domain" description="Amidohydrolase 3" evidence="1">
    <location>
        <begin position="56"/>
        <end position="541"/>
    </location>
</feature>
<reference evidence="2 3" key="1">
    <citation type="submission" date="2020-08" db="EMBL/GenBank/DDBJ databases">
        <title>Genome public.</title>
        <authorList>
            <person name="Liu C."/>
            <person name="Sun Q."/>
        </authorList>
    </citation>
    <scope>NUCLEOTIDE SEQUENCE [LARGE SCALE GENOMIC DNA]</scope>
    <source>
        <strain evidence="2 3">BX3</strain>
    </source>
</reference>